<dbReference type="KEGG" id="ttu:TERTU_3309"/>
<organism evidence="2 3">
    <name type="scientific">Teredinibacter turnerae (strain ATCC 39867 / T7901)</name>
    <dbReference type="NCBI Taxonomy" id="377629"/>
    <lineage>
        <taxon>Bacteria</taxon>
        <taxon>Pseudomonadati</taxon>
        <taxon>Pseudomonadota</taxon>
        <taxon>Gammaproteobacteria</taxon>
        <taxon>Cellvibrionales</taxon>
        <taxon>Cellvibrionaceae</taxon>
        <taxon>Teredinibacter</taxon>
    </lineage>
</organism>
<dbReference type="InterPro" id="IPR002684">
    <property type="entry name" value="Biotin_synth/BioAB"/>
</dbReference>
<dbReference type="HOGENOM" id="CLU_613831_0_0_6"/>
<accession>C5BQI0</accession>
<dbReference type="PANTHER" id="PTHR22976:SF2">
    <property type="entry name" value="BIOTIN SYNTHASE, MITOCHONDRIAL"/>
    <property type="match status" value="1"/>
</dbReference>
<evidence type="ECO:0000256" key="1">
    <source>
        <dbReference type="ARBA" id="ARBA00022485"/>
    </source>
</evidence>
<dbReference type="AlphaFoldDB" id="C5BQI0"/>
<keyword evidence="1" id="KW-0004">4Fe-4S</keyword>
<keyword evidence="3" id="KW-1185">Reference proteome</keyword>
<dbReference type="InterPro" id="IPR058240">
    <property type="entry name" value="rSAM_sf"/>
</dbReference>
<sequence>MTTLNDLVRKIQTLAEEIYPPDLSAAYSELENSLNDTRNAIKIAKKIKELKQTYKTKAYSIDWSDFFERITQDFKNGSSISIEDIIKLEYAPEDQADNVIELLNVVAANRATENNEAIRVCQSIYAFTTCLTPCNYGTYGSCIFVPKDNEETSVAERILGNINTVDEFVDAIKNKSYSNNRKLITTSRTITSHQFRVILNTIREIRASDDPHCRDLPMCVSLGSLNEDHIIQLKDAGATRINHNLETSYFNSLYLSAMSQMEDEQKPKKKTLDNEHKRRLSTLLTGLKNDIGFCSGGMLFYGDDEMVEDRILLYLTYRELDKIKGGNSSPFNVYVPLDEIVEKSSEWFSTFELPVIERKAQVDRYSILKTLLSFSLIVSSQHKIIVSAGSKWLGDEYYALAVKLSGGAGLANYLQQIDSETTKNVVDKLTREKFASSSPAAIPNQM</sequence>
<dbReference type="InterPro" id="IPR013785">
    <property type="entry name" value="Aldolase_TIM"/>
</dbReference>
<proteinExistence type="predicted"/>
<reference evidence="2 3" key="1">
    <citation type="journal article" date="2009" name="PLoS ONE">
        <title>The complete genome of Teredinibacter turnerae T7901: an intracellular endosymbiont of marine wood-boring bivalves (shipworms).</title>
        <authorList>
            <person name="Yang J.C."/>
            <person name="Madupu R."/>
            <person name="Durkin A.S."/>
            <person name="Ekborg N.A."/>
            <person name="Pedamallu C.S."/>
            <person name="Hostetler J.B."/>
            <person name="Radune D."/>
            <person name="Toms B.S."/>
            <person name="Henrissat B."/>
            <person name="Coutinho P.M."/>
            <person name="Schwarz S."/>
            <person name="Field L."/>
            <person name="Trindade-Silva A.E."/>
            <person name="Soares C.A.G."/>
            <person name="Elshahawi S."/>
            <person name="Hanora A."/>
            <person name="Schmidt E.W."/>
            <person name="Haygood M.G."/>
            <person name="Posfai J."/>
            <person name="Benner J."/>
            <person name="Madinger C."/>
            <person name="Nove J."/>
            <person name="Anton B."/>
            <person name="Chaudhary K."/>
            <person name="Foster J."/>
            <person name="Holman A."/>
            <person name="Kumar S."/>
            <person name="Lessard P.A."/>
            <person name="Luyten Y.A."/>
            <person name="Slatko B."/>
            <person name="Wood N."/>
            <person name="Wu B."/>
            <person name="Teplitski M."/>
            <person name="Mougous J.D."/>
            <person name="Ward N."/>
            <person name="Eisen J.A."/>
            <person name="Badger J.H."/>
            <person name="Distel D.L."/>
        </authorList>
    </citation>
    <scope>NUCLEOTIDE SEQUENCE [LARGE SCALE GENOMIC DNA]</scope>
    <source>
        <strain evidence="3">ATCC 39867 / T7901</strain>
    </source>
</reference>
<name>C5BQI0_TERTT</name>
<dbReference type="PANTHER" id="PTHR22976">
    <property type="entry name" value="BIOTIN SYNTHASE"/>
    <property type="match status" value="1"/>
</dbReference>
<dbReference type="GO" id="GO:0051537">
    <property type="term" value="F:2 iron, 2 sulfur cluster binding"/>
    <property type="evidence" value="ECO:0007669"/>
    <property type="project" value="TreeGrafter"/>
</dbReference>
<dbReference type="SUPFAM" id="SSF102114">
    <property type="entry name" value="Radical SAM enzymes"/>
    <property type="match status" value="1"/>
</dbReference>
<dbReference type="Proteomes" id="UP000009080">
    <property type="component" value="Chromosome"/>
</dbReference>
<dbReference type="GO" id="GO:0009102">
    <property type="term" value="P:biotin biosynthetic process"/>
    <property type="evidence" value="ECO:0007669"/>
    <property type="project" value="InterPro"/>
</dbReference>
<dbReference type="OrthoDB" id="9786826at2"/>
<dbReference type="GO" id="GO:0051539">
    <property type="term" value="F:4 iron, 4 sulfur cluster binding"/>
    <property type="evidence" value="ECO:0007669"/>
    <property type="project" value="UniProtKB-KW"/>
</dbReference>
<protein>
    <submittedName>
        <fullName evidence="2">Uncharacterized protein</fullName>
    </submittedName>
</protein>
<dbReference type="EMBL" id="CP001614">
    <property type="protein sequence ID" value="ACR11255.1"/>
    <property type="molecule type" value="Genomic_DNA"/>
</dbReference>
<dbReference type="eggNOG" id="COG0502">
    <property type="taxonomic scope" value="Bacteria"/>
</dbReference>
<keyword evidence="1" id="KW-0411">Iron-sulfur</keyword>
<evidence type="ECO:0000313" key="3">
    <source>
        <dbReference type="Proteomes" id="UP000009080"/>
    </source>
</evidence>
<keyword evidence="1" id="KW-0408">Iron</keyword>
<dbReference type="STRING" id="377629.TERTU_3309"/>
<dbReference type="CDD" id="cd01335">
    <property type="entry name" value="Radical_SAM"/>
    <property type="match status" value="1"/>
</dbReference>
<dbReference type="RefSeq" id="WP_015817367.1">
    <property type="nucleotide sequence ID" value="NC_012997.1"/>
</dbReference>
<evidence type="ECO:0000313" key="2">
    <source>
        <dbReference type="EMBL" id="ACR11255.1"/>
    </source>
</evidence>
<dbReference type="Gene3D" id="3.20.20.70">
    <property type="entry name" value="Aldolase class I"/>
    <property type="match status" value="1"/>
</dbReference>
<gene>
    <name evidence="2" type="ordered locus">TERTU_3309</name>
</gene>
<keyword evidence="1" id="KW-0479">Metal-binding</keyword>
<dbReference type="GO" id="GO:0004076">
    <property type="term" value="F:biotin synthase activity"/>
    <property type="evidence" value="ECO:0007669"/>
    <property type="project" value="InterPro"/>
</dbReference>